<feature type="transmembrane region" description="Helical" evidence="1">
    <location>
        <begin position="14"/>
        <end position="33"/>
    </location>
</feature>
<evidence type="ECO:0000259" key="2">
    <source>
        <dbReference type="Pfam" id="PF02371"/>
    </source>
</evidence>
<evidence type="ECO:0000313" key="4">
    <source>
        <dbReference type="Proteomes" id="UP001149822"/>
    </source>
</evidence>
<evidence type="ECO:0000313" key="3">
    <source>
        <dbReference type="EMBL" id="MCZ0964003.1"/>
    </source>
</evidence>
<dbReference type="RefSeq" id="WP_268944100.1">
    <property type="nucleotide sequence ID" value="NZ_JAPTYD010000061.1"/>
</dbReference>
<organism evidence="3 4">
    <name type="scientific">Paracoccus benzoatiresistens</name>
    <dbReference type="NCBI Taxonomy" id="2997341"/>
    <lineage>
        <taxon>Bacteria</taxon>
        <taxon>Pseudomonadati</taxon>
        <taxon>Pseudomonadota</taxon>
        <taxon>Alphaproteobacteria</taxon>
        <taxon>Rhodobacterales</taxon>
        <taxon>Paracoccaceae</taxon>
        <taxon>Paracoccus</taxon>
    </lineage>
</organism>
<protein>
    <submittedName>
        <fullName evidence="3">Transposase</fullName>
    </submittedName>
</protein>
<evidence type="ECO:0000256" key="1">
    <source>
        <dbReference type="SAM" id="Phobius"/>
    </source>
</evidence>
<keyword evidence="1" id="KW-0812">Transmembrane</keyword>
<keyword evidence="4" id="KW-1185">Reference proteome</keyword>
<reference evidence="3" key="1">
    <citation type="submission" date="2022-12" db="EMBL/GenBank/DDBJ databases">
        <title>Paracoccus sp. EF6 isolated from a lake water.</title>
        <authorList>
            <person name="Liu H."/>
        </authorList>
    </citation>
    <scope>NUCLEOTIDE SEQUENCE</scope>
    <source>
        <strain evidence="3">EF6</strain>
    </source>
</reference>
<keyword evidence="1" id="KW-0472">Membrane</keyword>
<dbReference type="Pfam" id="PF02371">
    <property type="entry name" value="Transposase_20"/>
    <property type="match status" value="1"/>
</dbReference>
<dbReference type="InterPro" id="IPR047650">
    <property type="entry name" value="Transpos_IS110"/>
</dbReference>
<dbReference type="EMBL" id="JAPTYD010000061">
    <property type="protein sequence ID" value="MCZ0964003.1"/>
    <property type="molecule type" value="Genomic_DNA"/>
</dbReference>
<name>A0ABT4JAB1_9RHOB</name>
<keyword evidence="1" id="KW-1133">Transmembrane helix</keyword>
<feature type="domain" description="Transposase IS116/IS110/IS902 C-terminal" evidence="2">
    <location>
        <begin position="13"/>
        <end position="95"/>
    </location>
</feature>
<comment type="caution">
    <text evidence="3">The sequence shown here is derived from an EMBL/GenBank/DDBJ whole genome shotgun (WGS) entry which is preliminary data.</text>
</comment>
<dbReference type="InterPro" id="IPR003346">
    <property type="entry name" value="Transposase_20"/>
</dbReference>
<dbReference type="Proteomes" id="UP001149822">
    <property type="component" value="Unassembled WGS sequence"/>
</dbReference>
<accession>A0ABT4JAB1</accession>
<dbReference type="PANTHER" id="PTHR33055">
    <property type="entry name" value="TRANSPOSASE FOR INSERTION SEQUENCE ELEMENT IS1111A"/>
    <property type="match status" value="1"/>
</dbReference>
<gene>
    <name evidence="3" type="ORF">OU682_20635</name>
</gene>
<proteinExistence type="predicted"/>
<sequence length="135" mass="14588">MPASDKALERKREILCSIPGLGPIAAALILTFLPEIGTLDRKQAGSLAGLVPHSRESGQWKGKSFISGGRKPLRDALYMPAVVAMRFNPDLKAKYTQLREAGKPAKVAIVALMRKLLETANALVKADCNWVPKPA</sequence>
<dbReference type="PANTHER" id="PTHR33055:SF13">
    <property type="entry name" value="TRANSPOSASE"/>
    <property type="match status" value="1"/>
</dbReference>